<dbReference type="EMBL" id="KE525339">
    <property type="protein sequence ID" value="KFB48299.1"/>
    <property type="molecule type" value="Genomic_DNA"/>
</dbReference>
<reference evidence="1 3" key="1">
    <citation type="journal article" date="2014" name="BMC Genomics">
        <title>Genome sequence of Anopheles sinensis provides insight into genetics basis of mosquito competence for malaria parasites.</title>
        <authorList>
            <person name="Zhou D."/>
            <person name="Zhang D."/>
            <person name="Ding G."/>
            <person name="Shi L."/>
            <person name="Hou Q."/>
            <person name="Ye Y."/>
            <person name="Xu Y."/>
            <person name="Zhou H."/>
            <person name="Xiong C."/>
            <person name="Li S."/>
            <person name="Yu J."/>
            <person name="Hong S."/>
            <person name="Yu X."/>
            <person name="Zou P."/>
            <person name="Chen C."/>
            <person name="Chang X."/>
            <person name="Wang W."/>
            <person name="Lv Y."/>
            <person name="Sun Y."/>
            <person name="Ma L."/>
            <person name="Shen B."/>
            <person name="Zhu C."/>
        </authorList>
    </citation>
    <scope>NUCLEOTIDE SEQUENCE [LARGE SCALE GENOMIC DNA]</scope>
</reference>
<protein>
    <submittedName>
        <fullName evidence="1 2">Peptide synthetase</fullName>
    </submittedName>
</protein>
<evidence type="ECO:0000313" key="2">
    <source>
        <dbReference type="EnsemblMetazoa" id="ASIC016277-PA"/>
    </source>
</evidence>
<dbReference type="VEuPathDB" id="VectorBase:ASIC016277"/>
<evidence type="ECO:0000313" key="3">
    <source>
        <dbReference type="Proteomes" id="UP000030765"/>
    </source>
</evidence>
<evidence type="ECO:0000313" key="1">
    <source>
        <dbReference type="EMBL" id="KFB48299.1"/>
    </source>
</evidence>
<accession>A0A084WDK5</accession>
<reference evidence="2" key="2">
    <citation type="submission" date="2020-05" db="UniProtKB">
        <authorList>
            <consortium name="EnsemblMetazoa"/>
        </authorList>
    </citation>
    <scope>IDENTIFICATION</scope>
</reference>
<name>A0A084WDK5_ANOSI</name>
<dbReference type="Proteomes" id="UP000030765">
    <property type="component" value="Unassembled WGS sequence"/>
</dbReference>
<sequence length="143" mass="15866">MMKEVAGRGWCEVTGPQRNGRFVATEQPIGSLDVARMNSTIPSTKASNFIVAFHPPVPRVENFIFPPWKTETVSETSGRQNRLLALGLANGSAGGHRAGSLYEMMYENMFGNLLRKINFKRIGETLGKSIVSIWVIKLKDFGH</sequence>
<dbReference type="EMBL" id="ATLV01023039">
    <property type="status" value="NOT_ANNOTATED_CDS"/>
    <property type="molecule type" value="Genomic_DNA"/>
</dbReference>
<proteinExistence type="predicted"/>
<dbReference type="AlphaFoldDB" id="A0A084WDK5"/>
<keyword evidence="3" id="KW-1185">Reference proteome</keyword>
<dbReference type="EnsemblMetazoa" id="ASIC016277-RA">
    <property type="protein sequence ID" value="ASIC016277-PA"/>
    <property type="gene ID" value="ASIC016277"/>
</dbReference>
<gene>
    <name evidence="1" type="ORF">ZHAS_00016277</name>
</gene>
<organism evidence="1">
    <name type="scientific">Anopheles sinensis</name>
    <name type="common">Mosquito</name>
    <dbReference type="NCBI Taxonomy" id="74873"/>
    <lineage>
        <taxon>Eukaryota</taxon>
        <taxon>Metazoa</taxon>
        <taxon>Ecdysozoa</taxon>
        <taxon>Arthropoda</taxon>
        <taxon>Hexapoda</taxon>
        <taxon>Insecta</taxon>
        <taxon>Pterygota</taxon>
        <taxon>Neoptera</taxon>
        <taxon>Endopterygota</taxon>
        <taxon>Diptera</taxon>
        <taxon>Nematocera</taxon>
        <taxon>Culicoidea</taxon>
        <taxon>Culicidae</taxon>
        <taxon>Anophelinae</taxon>
        <taxon>Anopheles</taxon>
    </lineage>
</organism>